<dbReference type="PaxDb" id="55529-EKX37522"/>
<feature type="region of interest" description="Disordered" evidence="2">
    <location>
        <begin position="1"/>
        <end position="24"/>
    </location>
</feature>
<feature type="compositionally biased region" description="Basic residues" evidence="2">
    <location>
        <begin position="309"/>
        <end position="318"/>
    </location>
</feature>
<reference evidence="5" key="2">
    <citation type="submission" date="2012-11" db="EMBL/GenBank/DDBJ databases">
        <authorList>
            <person name="Kuo A."/>
            <person name="Curtis B.A."/>
            <person name="Tanifuji G."/>
            <person name="Burki F."/>
            <person name="Gruber A."/>
            <person name="Irimia M."/>
            <person name="Maruyama S."/>
            <person name="Arias M.C."/>
            <person name="Ball S.G."/>
            <person name="Gile G.H."/>
            <person name="Hirakawa Y."/>
            <person name="Hopkins J.F."/>
            <person name="Rensing S.A."/>
            <person name="Schmutz J."/>
            <person name="Symeonidi A."/>
            <person name="Elias M."/>
            <person name="Eveleigh R.J."/>
            <person name="Herman E.K."/>
            <person name="Klute M.J."/>
            <person name="Nakayama T."/>
            <person name="Obornik M."/>
            <person name="Reyes-Prieto A."/>
            <person name="Armbrust E.V."/>
            <person name="Aves S.J."/>
            <person name="Beiko R.G."/>
            <person name="Coutinho P."/>
            <person name="Dacks J.B."/>
            <person name="Durnford D.G."/>
            <person name="Fast N.M."/>
            <person name="Green B.R."/>
            <person name="Grisdale C."/>
            <person name="Hempe F."/>
            <person name="Henrissat B."/>
            <person name="Hoppner M.P."/>
            <person name="Ishida K.-I."/>
            <person name="Kim E."/>
            <person name="Koreny L."/>
            <person name="Kroth P.G."/>
            <person name="Liu Y."/>
            <person name="Malik S.-B."/>
            <person name="Maier U.G."/>
            <person name="McRose D."/>
            <person name="Mock T."/>
            <person name="Neilson J.A."/>
            <person name="Onodera N.T."/>
            <person name="Poole A.M."/>
            <person name="Pritham E.J."/>
            <person name="Richards T.A."/>
            <person name="Rocap G."/>
            <person name="Roy S.W."/>
            <person name="Sarai C."/>
            <person name="Schaack S."/>
            <person name="Shirato S."/>
            <person name="Slamovits C.H."/>
            <person name="Spencer D.F."/>
            <person name="Suzuki S."/>
            <person name="Worden A.Z."/>
            <person name="Zauner S."/>
            <person name="Barry K."/>
            <person name="Bell C."/>
            <person name="Bharti A.K."/>
            <person name="Crow J.A."/>
            <person name="Grimwood J."/>
            <person name="Kramer R."/>
            <person name="Lindquist E."/>
            <person name="Lucas S."/>
            <person name="Salamov A."/>
            <person name="McFadden G.I."/>
            <person name="Lane C.E."/>
            <person name="Keeling P.J."/>
            <person name="Gray M.W."/>
            <person name="Grigoriev I.V."/>
            <person name="Archibald J.M."/>
        </authorList>
    </citation>
    <scope>NUCLEOTIDE SEQUENCE</scope>
    <source>
        <strain evidence="5">CCMP2712</strain>
    </source>
</reference>
<dbReference type="Proteomes" id="UP000011087">
    <property type="component" value="Unassembled WGS sequence"/>
</dbReference>
<proteinExistence type="predicted"/>
<dbReference type="AlphaFoldDB" id="L1IN51"/>
<protein>
    <submittedName>
        <fullName evidence="3 4">Uncharacterized protein</fullName>
    </submittedName>
</protein>
<feature type="coiled-coil region" evidence="1">
    <location>
        <begin position="156"/>
        <end position="190"/>
    </location>
</feature>
<dbReference type="EMBL" id="JH993058">
    <property type="protein sequence ID" value="EKX37522.1"/>
    <property type="molecule type" value="Genomic_DNA"/>
</dbReference>
<dbReference type="KEGG" id="gtt:GUITHDRAFT_116331"/>
<evidence type="ECO:0000313" key="5">
    <source>
        <dbReference type="Proteomes" id="UP000011087"/>
    </source>
</evidence>
<keyword evidence="1" id="KW-0175">Coiled coil</keyword>
<dbReference type="GeneID" id="17294261"/>
<feature type="region of interest" description="Disordered" evidence="2">
    <location>
        <begin position="547"/>
        <end position="569"/>
    </location>
</feature>
<feature type="compositionally biased region" description="Basic and acidic residues" evidence="2">
    <location>
        <begin position="498"/>
        <end position="510"/>
    </location>
</feature>
<feature type="compositionally biased region" description="Polar residues" evidence="2">
    <location>
        <begin position="511"/>
        <end position="526"/>
    </location>
</feature>
<sequence length="632" mass="72397">MTGTRTFRDVKSNQPVEGFSKMDGQGDLVEKTRIRYRRWKQNQPDSQGGHWYEAQDLARFASNQEDYNAELRSLLAVREQSSQRGMLEFAMIVSDCVRDLKADVTKVQVELTIMEGGGGVMQYKQAIMMEKAIELDKEEMFAMRKKKIEELMDYWSEREAFRLEKLESQKEELLKQKKEAIAELKKKQQAKFKGSRILQMWGKNFEAALQVRSQLTAMEAQERAQFDARIEKEMKVQANKVEADNEKFEMIRLRDNAIEDAERQYEVQMKQVECSKRHKAAKAKQEAETAMMNSQQHVASKSDVDHVKKASKPNRQTRKGVIISNLSETLAAERERKEQEEDRRSQGVVVQGLQAQERMLDLLVVSSIHCGEINSRQETGDKRLEQLPPVSADRFSSQTSISKNTFKISHSTFWRDEKSSAIRAEDLSSQPSRLNNSREELEMIARRSELESLGLLSGGDGKGVGVKRDEDNRVVSAVVIRHPMETDSQYNLRKKIRSNKERDTFSKKNEVQTSGRLRTKKTSLSQKPADADGFADFQEARQFKATSPAGLRLRREAPEAPPSSGSSRHLNDFGEVDMLIVDAISLLPVKLVDLLLSSWEREGLFTSDDIESKKKMLKDARRAQVSYNMQHK</sequence>
<reference evidence="3 5" key="1">
    <citation type="journal article" date="2012" name="Nature">
        <title>Algal genomes reveal evolutionary mosaicism and the fate of nucleomorphs.</title>
        <authorList>
            <consortium name="DOE Joint Genome Institute"/>
            <person name="Curtis B.A."/>
            <person name="Tanifuji G."/>
            <person name="Burki F."/>
            <person name="Gruber A."/>
            <person name="Irimia M."/>
            <person name="Maruyama S."/>
            <person name="Arias M.C."/>
            <person name="Ball S.G."/>
            <person name="Gile G.H."/>
            <person name="Hirakawa Y."/>
            <person name="Hopkins J.F."/>
            <person name="Kuo A."/>
            <person name="Rensing S.A."/>
            <person name="Schmutz J."/>
            <person name="Symeonidi A."/>
            <person name="Elias M."/>
            <person name="Eveleigh R.J."/>
            <person name="Herman E.K."/>
            <person name="Klute M.J."/>
            <person name="Nakayama T."/>
            <person name="Obornik M."/>
            <person name="Reyes-Prieto A."/>
            <person name="Armbrust E.V."/>
            <person name="Aves S.J."/>
            <person name="Beiko R.G."/>
            <person name="Coutinho P."/>
            <person name="Dacks J.B."/>
            <person name="Durnford D.G."/>
            <person name="Fast N.M."/>
            <person name="Green B.R."/>
            <person name="Grisdale C.J."/>
            <person name="Hempel F."/>
            <person name="Henrissat B."/>
            <person name="Hoppner M.P."/>
            <person name="Ishida K."/>
            <person name="Kim E."/>
            <person name="Koreny L."/>
            <person name="Kroth P.G."/>
            <person name="Liu Y."/>
            <person name="Malik S.B."/>
            <person name="Maier U.G."/>
            <person name="McRose D."/>
            <person name="Mock T."/>
            <person name="Neilson J.A."/>
            <person name="Onodera N.T."/>
            <person name="Poole A.M."/>
            <person name="Pritham E.J."/>
            <person name="Richards T.A."/>
            <person name="Rocap G."/>
            <person name="Roy S.W."/>
            <person name="Sarai C."/>
            <person name="Schaack S."/>
            <person name="Shirato S."/>
            <person name="Slamovits C.H."/>
            <person name="Spencer D.F."/>
            <person name="Suzuki S."/>
            <person name="Worden A.Z."/>
            <person name="Zauner S."/>
            <person name="Barry K."/>
            <person name="Bell C."/>
            <person name="Bharti A.K."/>
            <person name="Crow J.A."/>
            <person name="Grimwood J."/>
            <person name="Kramer R."/>
            <person name="Lindquist E."/>
            <person name="Lucas S."/>
            <person name="Salamov A."/>
            <person name="McFadden G.I."/>
            <person name="Lane C.E."/>
            <person name="Keeling P.J."/>
            <person name="Gray M.W."/>
            <person name="Grigoriev I.V."/>
            <person name="Archibald J.M."/>
        </authorList>
    </citation>
    <scope>NUCLEOTIDE SEQUENCE</scope>
    <source>
        <strain evidence="3 5">CCMP2712</strain>
    </source>
</reference>
<dbReference type="EnsemblProtists" id="EKX37522">
    <property type="protein sequence ID" value="EKX37522"/>
    <property type="gene ID" value="GUITHDRAFT_116331"/>
</dbReference>
<reference evidence="4" key="3">
    <citation type="submission" date="2016-03" db="UniProtKB">
        <authorList>
            <consortium name="EnsemblProtists"/>
        </authorList>
    </citation>
    <scope>IDENTIFICATION</scope>
</reference>
<feature type="region of interest" description="Disordered" evidence="2">
    <location>
        <begin position="498"/>
        <end position="529"/>
    </location>
</feature>
<feature type="compositionally biased region" description="Basic and acidic residues" evidence="2">
    <location>
        <begin position="1"/>
        <end position="11"/>
    </location>
</feature>
<evidence type="ECO:0000313" key="3">
    <source>
        <dbReference type="EMBL" id="EKX37522.1"/>
    </source>
</evidence>
<feature type="region of interest" description="Disordered" evidence="2">
    <location>
        <begin position="284"/>
        <end position="324"/>
    </location>
</feature>
<evidence type="ECO:0000313" key="4">
    <source>
        <dbReference type="EnsemblProtists" id="EKX37522"/>
    </source>
</evidence>
<organism evidence="3">
    <name type="scientific">Guillardia theta (strain CCMP2712)</name>
    <name type="common">Cryptophyte</name>
    <dbReference type="NCBI Taxonomy" id="905079"/>
    <lineage>
        <taxon>Eukaryota</taxon>
        <taxon>Cryptophyceae</taxon>
        <taxon>Pyrenomonadales</taxon>
        <taxon>Geminigeraceae</taxon>
        <taxon>Guillardia</taxon>
    </lineage>
</organism>
<dbReference type="RefSeq" id="XP_005824502.1">
    <property type="nucleotide sequence ID" value="XM_005824445.1"/>
</dbReference>
<evidence type="ECO:0000256" key="2">
    <source>
        <dbReference type="SAM" id="MobiDB-lite"/>
    </source>
</evidence>
<name>L1IN51_GUITC</name>
<dbReference type="HOGENOM" id="CLU_433105_0_0_1"/>
<keyword evidence="5" id="KW-1185">Reference proteome</keyword>
<accession>L1IN51</accession>
<evidence type="ECO:0000256" key="1">
    <source>
        <dbReference type="SAM" id="Coils"/>
    </source>
</evidence>
<gene>
    <name evidence="3" type="ORF">GUITHDRAFT_116331</name>
</gene>